<reference evidence="1 3" key="2">
    <citation type="submission" date="2023-10" db="EMBL/GenBank/DDBJ databases">
        <authorList>
            <person name="Botero Cardona J."/>
        </authorList>
    </citation>
    <scope>NUCLEOTIDE SEQUENCE [LARGE SCALE GENOMIC DNA]</scope>
    <source>
        <strain evidence="1 3">R-53137</strain>
    </source>
</reference>
<dbReference type="SUPFAM" id="SSF52540">
    <property type="entry name" value="P-loop containing nucleoside triphosphate hydrolases"/>
    <property type="match status" value="1"/>
</dbReference>
<dbReference type="Proteomes" id="UP001314262">
    <property type="component" value="Unassembled WGS sequence"/>
</dbReference>
<dbReference type="EMBL" id="DF968083">
    <property type="protein sequence ID" value="GAP04606.1"/>
    <property type="molecule type" value="Genomic_DNA"/>
</dbReference>
<sequence>MGNLIVIRGNSGSGKTVTANALHEQLGENNLLIPQDYVRRTMLRVKDTPKNLSIDLIKEMALFGIKNCRYTIIEGILPASKYGQMLFEMIDQADQSFIYYYDLPFEETVKRHQEKMNPGFDEVDLAKWFRPHDLLQVTGERVIDPSLGQEAVVRKIMGDLAH</sequence>
<reference evidence="2" key="1">
    <citation type="journal article" date="2015" name="BMC Genomics">
        <title>Comparative genomics of Fructobacillus spp. and Leuconostoc spp. reveals niche-specific evolution of Fructobacillus spp.</title>
        <authorList>
            <person name="Endo A."/>
            <person name="Tanizawa Y."/>
            <person name="Tanaka N."/>
            <person name="Maeno S."/>
            <person name="Kumar H."/>
            <person name="Shiwa Y."/>
            <person name="Okada S."/>
            <person name="Yoshikawa H."/>
            <person name="Dicks L."/>
            <person name="Nakagawa J."/>
            <person name="Arita M."/>
        </authorList>
    </citation>
    <scope>NUCLEOTIDE SEQUENCE [LARGE SCALE GENOMIC DNA]</scope>
    <source>
        <strain evidence="2">F214-1</strain>
    </source>
</reference>
<name>A0A3F3H2C3_9LACO</name>
<dbReference type="AlphaFoldDB" id="A0A3F3H2C3"/>
<evidence type="ECO:0000313" key="1">
    <source>
        <dbReference type="EMBL" id="CAK1246561.1"/>
    </source>
</evidence>
<gene>
    <name evidence="2" type="ORF">FTRO_0060620</name>
    <name evidence="1" type="ORF">R53137_KAKDMLNK_01077</name>
</gene>
<proteinExistence type="predicted"/>
<evidence type="ECO:0000313" key="2">
    <source>
        <dbReference type="EMBL" id="GAP04606.1"/>
    </source>
</evidence>
<organism evidence="2">
    <name type="scientific">Fructobacillus tropaeoli</name>
    <dbReference type="NCBI Taxonomy" id="709323"/>
    <lineage>
        <taxon>Bacteria</taxon>
        <taxon>Bacillati</taxon>
        <taxon>Bacillota</taxon>
        <taxon>Bacilli</taxon>
        <taxon>Lactobacillales</taxon>
        <taxon>Lactobacillaceae</taxon>
        <taxon>Fructobacillus</taxon>
    </lineage>
</organism>
<keyword evidence="2" id="KW-0808">Transferase</keyword>
<dbReference type="Proteomes" id="UP000064514">
    <property type="component" value="Unassembled WGS sequence"/>
</dbReference>
<accession>A0A3F3H2C3</accession>
<dbReference type="InterPro" id="IPR027417">
    <property type="entry name" value="P-loop_NTPase"/>
</dbReference>
<dbReference type="Gene3D" id="3.40.50.300">
    <property type="entry name" value="P-loop containing nucleotide triphosphate hydrolases"/>
    <property type="match status" value="1"/>
</dbReference>
<keyword evidence="3" id="KW-1185">Reference proteome</keyword>
<evidence type="ECO:0000313" key="3">
    <source>
        <dbReference type="Proteomes" id="UP001314262"/>
    </source>
</evidence>
<dbReference type="EMBL" id="CAUZLT010000004">
    <property type="protein sequence ID" value="CAK1246561.1"/>
    <property type="molecule type" value="Genomic_DNA"/>
</dbReference>
<dbReference type="RefSeq" id="WP_059393978.1">
    <property type="nucleotide sequence ID" value="NZ_BOJU01000004.1"/>
</dbReference>
<keyword evidence="2" id="KW-0418">Kinase</keyword>
<dbReference type="STRING" id="709323.GCA_001047135_01159"/>
<dbReference type="NCBIfam" id="NF005255">
    <property type="entry name" value="PRK06762.2-2"/>
    <property type="match status" value="1"/>
</dbReference>
<dbReference type="GO" id="GO:0016301">
    <property type="term" value="F:kinase activity"/>
    <property type="evidence" value="ECO:0007669"/>
    <property type="project" value="UniProtKB-KW"/>
</dbReference>
<protein>
    <submittedName>
        <fullName evidence="1">Predicted kinase</fullName>
    </submittedName>
    <submittedName>
        <fullName evidence="2">Putative kinase</fullName>
    </submittedName>
</protein>